<name>K8WJL9_9GAMM</name>
<proteinExistence type="predicted"/>
<sequence length="129" mass="14372">MSNITFVQEALSQVLGENIGSIDVIEQYFSPDYIQIVDGKEINYAEFVAHLNALKDVVDTLTVTFKSIAEGKNCVHTQHIAHAKKKNGDVSEFEVFACFTLCNGKIIRCEELTRMVLGEQKDSDLGSRT</sequence>
<dbReference type="AlphaFoldDB" id="K8WJL9"/>
<dbReference type="PATRIC" id="fig|1141660.3.peg.2099"/>
<dbReference type="SUPFAM" id="SSF54427">
    <property type="entry name" value="NTF2-like"/>
    <property type="match status" value="1"/>
</dbReference>
<dbReference type="Proteomes" id="UP000010290">
    <property type="component" value="Chromosome"/>
</dbReference>
<protein>
    <recommendedName>
        <fullName evidence="3">SnoaL-like domain-containing protein</fullName>
    </recommendedName>
</protein>
<dbReference type="Gene3D" id="3.10.450.50">
    <property type="match status" value="1"/>
</dbReference>
<dbReference type="RefSeq" id="WP_008915909.1">
    <property type="nucleotide sequence ID" value="NZ_CM001773.1"/>
</dbReference>
<evidence type="ECO:0000313" key="1">
    <source>
        <dbReference type="EMBL" id="EKT56365.1"/>
    </source>
</evidence>
<dbReference type="EMBL" id="AKKN01000009">
    <property type="protein sequence ID" value="EKT56365.1"/>
    <property type="molecule type" value="Genomic_DNA"/>
</dbReference>
<keyword evidence="2" id="KW-1185">Reference proteome</keyword>
<evidence type="ECO:0000313" key="2">
    <source>
        <dbReference type="Proteomes" id="UP000010290"/>
    </source>
</evidence>
<gene>
    <name evidence="1" type="ORF">OO7_10517</name>
</gene>
<dbReference type="HOGENOM" id="CLU_124041_2_1_6"/>
<evidence type="ECO:0008006" key="3">
    <source>
        <dbReference type="Google" id="ProtNLM"/>
    </source>
</evidence>
<accession>K8WJL9</accession>
<dbReference type="OrthoDB" id="1256785at2"/>
<comment type="caution">
    <text evidence="1">The sequence shown here is derived from an EMBL/GenBank/DDBJ whole genome shotgun (WGS) entry which is preliminary data.</text>
</comment>
<organism evidence="1 2">
    <name type="scientific">Providencia sneebia DSM 19967</name>
    <dbReference type="NCBI Taxonomy" id="1141660"/>
    <lineage>
        <taxon>Bacteria</taxon>
        <taxon>Pseudomonadati</taxon>
        <taxon>Pseudomonadota</taxon>
        <taxon>Gammaproteobacteria</taxon>
        <taxon>Enterobacterales</taxon>
        <taxon>Morganellaceae</taxon>
        <taxon>Providencia</taxon>
    </lineage>
</organism>
<reference evidence="1 2" key="1">
    <citation type="journal article" date="2012" name="BMC Genomics">
        <title>Comparative genomics of bacteria in the genus Providencia isolated from wild Drosophila melanogaster.</title>
        <authorList>
            <person name="Galac M.R."/>
            <person name="Lazzaro B.P."/>
        </authorList>
    </citation>
    <scope>NUCLEOTIDE SEQUENCE [LARGE SCALE GENOMIC DNA]</scope>
    <source>
        <strain evidence="1 2">DSM 19967</strain>
    </source>
</reference>
<dbReference type="InterPro" id="IPR032710">
    <property type="entry name" value="NTF2-like_dom_sf"/>
</dbReference>